<feature type="transmembrane region" description="Helical" evidence="2">
    <location>
        <begin position="133"/>
        <end position="154"/>
    </location>
</feature>
<feature type="transmembrane region" description="Helical" evidence="2">
    <location>
        <begin position="41"/>
        <end position="68"/>
    </location>
</feature>
<comment type="caution">
    <text evidence="3">The sequence shown here is derived from an EMBL/GenBank/DDBJ whole genome shotgun (WGS) entry which is preliminary data.</text>
</comment>
<proteinExistence type="predicted"/>
<keyword evidence="4" id="KW-1185">Reference proteome</keyword>
<evidence type="ECO:0000256" key="1">
    <source>
        <dbReference type="SAM" id="MobiDB-lite"/>
    </source>
</evidence>
<dbReference type="EMBL" id="JAPEUV010000203">
    <property type="protein sequence ID" value="KAJ4330367.1"/>
    <property type="molecule type" value="Genomic_DNA"/>
</dbReference>
<dbReference type="Proteomes" id="UP001140562">
    <property type="component" value="Unassembled WGS sequence"/>
</dbReference>
<keyword evidence="2" id="KW-1133">Transmembrane helix</keyword>
<evidence type="ECO:0000313" key="3">
    <source>
        <dbReference type="EMBL" id="KAJ4330367.1"/>
    </source>
</evidence>
<keyword evidence="2" id="KW-0472">Membrane</keyword>
<feature type="transmembrane region" description="Helical" evidence="2">
    <location>
        <begin position="6"/>
        <end position="29"/>
    </location>
</feature>
<reference evidence="3" key="1">
    <citation type="submission" date="2022-10" db="EMBL/GenBank/DDBJ databases">
        <title>Tapping the CABI collections for fungal endophytes: first genome assemblies for Collariella, Neodidymelliopsis, Ascochyta clinopodiicola, Didymella pomorum, Didymosphaeria variabile, Neocosmospora piperis and Neocucurbitaria cava.</title>
        <authorList>
            <person name="Hill R."/>
        </authorList>
    </citation>
    <scope>NUCLEOTIDE SEQUENCE</scope>
    <source>
        <strain evidence="3">IMI 360193</strain>
    </source>
</reference>
<name>A0A9W8WQ18_9PLEO</name>
<evidence type="ECO:0000256" key="2">
    <source>
        <dbReference type="SAM" id="Phobius"/>
    </source>
</evidence>
<protein>
    <submittedName>
        <fullName evidence="3">Uncharacterized protein</fullName>
    </submittedName>
</protein>
<dbReference type="OrthoDB" id="3782144at2759"/>
<feature type="region of interest" description="Disordered" evidence="1">
    <location>
        <begin position="175"/>
        <end position="197"/>
    </location>
</feature>
<evidence type="ECO:0000313" key="4">
    <source>
        <dbReference type="Proteomes" id="UP001140562"/>
    </source>
</evidence>
<keyword evidence="2" id="KW-0812">Transmembrane</keyword>
<sequence>MSPLKVIIPLFIVLGILQAAVLSLPFIYWRFACYMGPINKLLFSSFLLLLAFIAHPLLIITLITFTIAPTLLSLRHNLTSRLSTAYTVLVPASISNSASDLLSSIPFFGSSTADTALPKTNRDWLVTALSSYLGWKTLGTLPSLMVLLVAISLWKGREAEGDRGWLAKKLREENKSAGEKGKGAATSSMRTDVQVVG</sequence>
<organism evidence="3 4">
    <name type="scientific">Didymella glomerata</name>
    <dbReference type="NCBI Taxonomy" id="749621"/>
    <lineage>
        <taxon>Eukaryota</taxon>
        <taxon>Fungi</taxon>
        <taxon>Dikarya</taxon>
        <taxon>Ascomycota</taxon>
        <taxon>Pezizomycotina</taxon>
        <taxon>Dothideomycetes</taxon>
        <taxon>Pleosporomycetidae</taxon>
        <taxon>Pleosporales</taxon>
        <taxon>Pleosporineae</taxon>
        <taxon>Didymellaceae</taxon>
        <taxon>Didymella</taxon>
    </lineage>
</organism>
<accession>A0A9W8WQ18</accession>
<gene>
    <name evidence="3" type="ORF">N0V87_010060</name>
</gene>
<dbReference type="AlphaFoldDB" id="A0A9W8WQ18"/>